<sequence>MEVDLVHTTTTDHFRLGGVWLEPPTQPDPSRAADAVLLIHGVGGNFYQPMLMELAQRLNEGGYGVACFDNTGHDALWARNPESDMCCWRG</sequence>
<dbReference type="InterPro" id="IPR029058">
    <property type="entry name" value="AB_hydrolase_fold"/>
</dbReference>
<dbReference type="Gene3D" id="3.40.50.1820">
    <property type="entry name" value="alpha/beta hydrolase"/>
    <property type="match status" value="1"/>
</dbReference>
<organism evidence="1 2">
    <name type="scientific">Geodia barretti</name>
    <name type="common">Barrett's horny sponge</name>
    <dbReference type="NCBI Taxonomy" id="519541"/>
    <lineage>
        <taxon>Eukaryota</taxon>
        <taxon>Metazoa</taxon>
        <taxon>Porifera</taxon>
        <taxon>Demospongiae</taxon>
        <taxon>Heteroscleromorpha</taxon>
        <taxon>Tetractinellida</taxon>
        <taxon>Astrophorina</taxon>
        <taxon>Geodiidae</taxon>
        <taxon>Geodia</taxon>
    </lineage>
</organism>
<proteinExistence type="predicted"/>
<dbReference type="SUPFAM" id="SSF53474">
    <property type="entry name" value="alpha/beta-Hydrolases"/>
    <property type="match status" value="1"/>
</dbReference>
<gene>
    <name evidence="1" type="ORF">GBAR_LOCUS14054</name>
</gene>
<comment type="caution">
    <text evidence="1">The sequence shown here is derived from an EMBL/GenBank/DDBJ whole genome shotgun (WGS) entry which is preliminary data.</text>
</comment>
<keyword evidence="2" id="KW-1185">Reference proteome</keyword>
<dbReference type="Proteomes" id="UP001174909">
    <property type="component" value="Unassembled WGS sequence"/>
</dbReference>
<evidence type="ECO:0000313" key="2">
    <source>
        <dbReference type="Proteomes" id="UP001174909"/>
    </source>
</evidence>
<name>A0AA35S757_GEOBA</name>
<accession>A0AA35S757</accession>
<protein>
    <submittedName>
        <fullName evidence="1">Uncharacterized protein</fullName>
    </submittedName>
</protein>
<dbReference type="AlphaFoldDB" id="A0AA35S757"/>
<dbReference type="EMBL" id="CASHTH010002056">
    <property type="protein sequence ID" value="CAI8024169.1"/>
    <property type="molecule type" value="Genomic_DNA"/>
</dbReference>
<reference evidence="1" key="1">
    <citation type="submission" date="2023-03" db="EMBL/GenBank/DDBJ databases">
        <authorList>
            <person name="Steffen K."/>
            <person name="Cardenas P."/>
        </authorList>
    </citation>
    <scope>NUCLEOTIDE SEQUENCE</scope>
</reference>
<evidence type="ECO:0000313" key="1">
    <source>
        <dbReference type="EMBL" id="CAI8024169.1"/>
    </source>
</evidence>